<comment type="cofactor">
    <cofactor evidence="1">
        <name>Mg(2+)</name>
        <dbReference type="ChEBI" id="CHEBI:18420"/>
    </cofactor>
</comment>
<dbReference type="PANTHER" id="PTHR46470">
    <property type="entry name" value="N-ACYLNEURAMINATE-9-PHOSPHATASE"/>
    <property type="match status" value="1"/>
</dbReference>
<name>A0A318IVJ8_BURPY</name>
<dbReference type="SUPFAM" id="SSF56784">
    <property type="entry name" value="HAD-like"/>
    <property type="match status" value="1"/>
</dbReference>
<dbReference type="SFLD" id="SFLDS00003">
    <property type="entry name" value="Haloacid_Dehalogenase"/>
    <property type="match status" value="1"/>
</dbReference>
<proteinExistence type="predicted"/>
<dbReference type="Gene3D" id="1.20.120.1600">
    <property type="match status" value="1"/>
</dbReference>
<keyword evidence="2 4" id="KW-0378">Hydrolase</keyword>
<evidence type="ECO:0000256" key="2">
    <source>
        <dbReference type="ARBA" id="ARBA00022801"/>
    </source>
</evidence>
<protein>
    <submittedName>
        <fullName evidence="4">Putative hydrolase of the HAD superfamily</fullName>
    </submittedName>
</protein>
<dbReference type="GO" id="GO:0016787">
    <property type="term" value="F:hydrolase activity"/>
    <property type="evidence" value="ECO:0007669"/>
    <property type="project" value="UniProtKB-KW"/>
</dbReference>
<dbReference type="Gene3D" id="3.40.50.1000">
    <property type="entry name" value="HAD superfamily/HAD-like"/>
    <property type="match status" value="1"/>
</dbReference>
<keyword evidence="3" id="KW-0460">Magnesium</keyword>
<evidence type="ECO:0000256" key="3">
    <source>
        <dbReference type="ARBA" id="ARBA00022842"/>
    </source>
</evidence>
<dbReference type="InterPro" id="IPR036412">
    <property type="entry name" value="HAD-like_sf"/>
</dbReference>
<evidence type="ECO:0000313" key="5">
    <source>
        <dbReference type="Proteomes" id="UP000247755"/>
    </source>
</evidence>
<dbReference type="NCBIfam" id="TIGR01509">
    <property type="entry name" value="HAD-SF-IA-v3"/>
    <property type="match status" value="1"/>
</dbReference>
<gene>
    <name evidence="4" type="ORF">NA66_1003359</name>
</gene>
<dbReference type="PANTHER" id="PTHR46470:SF4">
    <property type="entry name" value="5-AMINO-6-(5-PHOSPHO-D-RIBITYLAMINO)URACIL PHOSPHATASE YIGB"/>
    <property type="match status" value="1"/>
</dbReference>
<dbReference type="GO" id="GO:0009231">
    <property type="term" value="P:riboflavin biosynthetic process"/>
    <property type="evidence" value="ECO:0007669"/>
    <property type="project" value="TreeGrafter"/>
</dbReference>
<dbReference type="InterPro" id="IPR006439">
    <property type="entry name" value="HAD-SF_hydro_IA"/>
</dbReference>
<dbReference type="InterPro" id="IPR051400">
    <property type="entry name" value="HAD-like_hydrolase"/>
</dbReference>
<dbReference type="NCBIfam" id="TIGR01549">
    <property type="entry name" value="HAD-SF-IA-v1"/>
    <property type="match status" value="1"/>
</dbReference>
<dbReference type="Proteomes" id="UP000247755">
    <property type="component" value="Unassembled WGS sequence"/>
</dbReference>
<comment type="caution">
    <text evidence="4">The sequence shown here is derived from an EMBL/GenBank/DDBJ whole genome shotgun (WGS) entry which is preliminary data.</text>
</comment>
<accession>A0A318IVJ8</accession>
<reference evidence="4 5" key="1">
    <citation type="submission" date="2018-05" db="EMBL/GenBank/DDBJ databases">
        <title>Comparative genomics of bacterial root endophytes of switchgrass collected from native prairies over two seasons.</title>
        <authorList>
            <person name="Tang Y."/>
        </authorList>
    </citation>
    <scope>NUCLEOTIDE SEQUENCE [LARGE SCALE GENOMIC DNA]</scope>
    <source>
        <strain evidence="4 5">NFIX32</strain>
    </source>
</reference>
<dbReference type="AlphaFoldDB" id="A0A318IVJ8"/>
<dbReference type="SFLD" id="SFLDG01129">
    <property type="entry name" value="C1.5:_HAD__Beta-PGM__Phosphata"/>
    <property type="match status" value="1"/>
</dbReference>
<evidence type="ECO:0000313" key="4">
    <source>
        <dbReference type="EMBL" id="PXX38381.1"/>
    </source>
</evidence>
<sequence>MAVVNALHPAPSSTMRLPDVSALSFDLDDTLWPFGPAVERAEAALRAWLIEHAPDTASVLPTQQALSELREEYERLCPDLASDYRALRIGSIRLALERANADVTLTERAYEVFYAARNNVEFYEDALPALAWLSARFPLIAVTNGNADLRLTGGGEFFRETLSARALGIAKPEPEIFHAAAAALDVQPAELLHVGDDYHLDIVGALNAGLQAAWVVRDHQPEVERDPQHAATPHLTLRDLSMLCRALGGPDNVS</sequence>
<dbReference type="Pfam" id="PF00702">
    <property type="entry name" value="Hydrolase"/>
    <property type="match status" value="1"/>
</dbReference>
<organism evidence="4 5">
    <name type="scientific">Burkholderia pyrrocinia</name>
    <name type="common">Pseudomonas pyrrocinia</name>
    <dbReference type="NCBI Taxonomy" id="60550"/>
    <lineage>
        <taxon>Bacteria</taxon>
        <taxon>Pseudomonadati</taxon>
        <taxon>Pseudomonadota</taxon>
        <taxon>Betaproteobacteria</taxon>
        <taxon>Burkholderiales</taxon>
        <taxon>Burkholderiaceae</taxon>
        <taxon>Burkholderia</taxon>
        <taxon>Burkholderia cepacia complex</taxon>
    </lineage>
</organism>
<dbReference type="PRINTS" id="PR00413">
    <property type="entry name" value="HADHALOGNASE"/>
</dbReference>
<dbReference type="InterPro" id="IPR023214">
    <property type="entry name" value="HAD_sf"/>
</dbReference>
<dbReference type="EMBL" id="QJJY01000003">
    <property type="protein sequence ID" value="PXX38381.1"/>
    <property type="molecule type" value="Genomic_DNA"/>
</dbReference>
<evidence type="ECO:0000256" key="1">
    <source>
        <dbReference type="ARBA" id="ARBA00001946"/>
    </source>
</evidence>